<proteinExistence type="predicted"/>
<dbReference type="GO" id="GO:0006508">
    <property type="term" value="P:proteolysis"/>
    <property type="evidence" value="ECO:0007669"/>
    <property type="project" value="InterPro"/>
</dbReference>
<protein>
    <submittedName>
        <fullName evidence="1">Uncharacterized protein</fullName>
    </submittedName>
</protein>
<name>A0A108EVD1_9BURK</name>
<evidence type="ECO:0000313" key="2">
    <source>
        <dbReference type="Proteomes" id="UP000068016"/>
    </source>
</evidence>
<organism evidence="1 2">
    <name type="scientific">Burkholderia territorii</name>
    <dbReference type="NCBI Taxonomy" id="1503055"/>
    <lineage>
        <taxon>Bacteria</taxon>
        <taxon>Pseudomonadati</taxon>
        <taxon>Pseudomonadota</taxon>
        <taxon>Betaproteobacteria</taxon>
        <taxon>Burkholderiales</taxon>
        <taxon>Burkholderiaceae</taxon>
        <taxon>Burkholderia</taxon>
        <taxon>Burkholderia cepacia complex</taxon>
    </lineage>
</organism>
<dbReference type="InterPro" id="IPR001969">
    <property type="entry name" value="Aspartic_peptidase_AS"/>
</dbReference>
<reference evidence="1 2" key="1">
    <citation type="submission" date="2015-11" db="EMBL/GenBank/DDBJ databases">
        <title>Expanding the genomic diversity of Burkholderia species for the development of highly accurate diagnostics.</title>
        <authorList>
            <person name="Sahl J."/>
            <person name="Keim P."/>
            <person name="Wagner D."/>
        </authorList>
    </citation>
    <scope>NUCLEOTIDE SEQUENCE [LARGE SCALE GENOMIC DNA]</scope>
    <source>
        <strain evidence="1 2">MSMB793WGS</strain>
    </source>
</reference>
<dbReference type="PROSITE" id="PS00141">
    <property type="entry name" value="ASP_PROTEASE"/>
    <property type="match status" value="1"/>
</dbReference>
<dbReference type="Proteomes" id="UP000068016">
    <property type="component" value="Unassembled WGS sequence"/>
</dbReference>
<evidence type="ECO:0000313" key="1">
    <source>
        <dbReference type="EMBL" id="KWN18126.1"/>
    </source>
</evidence>
<gene>
    <name evidence="1" type="ORF">WT83_11710</name>
</gene>
<dbReference type="AlphaFoldDB" id="A0A108EVD1"/>
<sequence length="173" mass="18357">MSRGSLTVAEVTGAAYIARDGRNGNCEVATDPIAPPPLPIQIKVSAPDWNLGDLPRGNATKTFANSADQLCFTYTGTAVGGKLFVINAESANGVINNRYWLKHIEDPTLAVAYKVTLDSGTTRLSLPNASNPALALDSSGKTCFAPTFETSVGWRVKDGDYVDTLTFTVVTKT</sequence>
<comment type="caution">
    <text evidence="1">The sequence shown here is derived from an EMBL/GenBank/DDBJ whole genome shotgun (WGS) entry which is preliminary data.</text>
</comment>
<dbReference type="GO" id="GO:0004190">
    <property type="term" value="F:aspartic-type endopeptidase activity"/>
    <property type="evidence" value="ECO:0007669"/>
    <property type="project" value="InterPro"/>
</dbReference>
<accession>A0A108EVD1</accession>
<dbReference type="EMBL" id="LPLZ01000033">
    <property type="protein sequence ID" value="KWN18126.1"/>
    <property type="molecule type" value="Genomic_DNA"/>
</dbReference>